<name>A0ABQ2DE62_9MICC</name>
<evidence type="ECO:0000256" key="2">
    <source>
        <dbReference type="SAM" id="Phobius"/>
    </source>
</evidence>
<dbReference type="GeneID" id="303303432"/>
<accession>A0ABQ2DE62</accession>
<feature type="compositionally biased region" description="Basic and acidic residues" evidence="1">
    <location>
        <begin position="1"/>
        <end position="11"/>
    </location>
</feature>
<evidence type="ECO:0000313" key="4">
    <source>
        <dbReference type="Proteomes" id="UP000606115"/>
    </source>
</evidence>
<reference evidence="4" key="1">
    <citation type="journal article" date="2019" name="Int. J. Syst. Evol. Microbiol.">
        <title>The Global Catalogue of Microorganisms (GCM) 10K type strain sequencing project: providing services to taxonomists for standard genome sequencing and annotation.</title>
        <authorList>
            <consortium name="The Broad Institute Genomics Platform"/>
            <consortium name="The Broad Institute Genome Sequencing Center for Infectious Disease"/>
            <person name="Wu L."/>
            <person name="Ma J."/>
        </authorList>
    </citation>
    <scope>NUCLEOTIDE SEQUENCE [LARGE SCALE GENOMIC DNA]</scope>
    <source>
        <strain evidence="4">CGMCC 1.3685</strain>
    </source>
</reference>
<evidence type="ECO:0000256" key="1">
    <source>
        <dbReference type="SAM" id="MobiDB-lite"/>
    </source>
</evidence>
<feature type="transmembrane region" description="Helical" evidence="2">
    <location>
        <begin position="29"/>
        <end position="62"/>
    </location>
</feature>
<dbReference type="RefSeq" id="WP_188684247.1">
    <property type="nucleotide sequence ID" value="NZ_BMKX01000002.1"/>
</dbReference>
<gene>
    <name evidence="3" type="ORF">GCM10007173_10380</name>
</gene>
<keyword evidence="2" id="KW-1133">Transmembrane helix</keyword>
<keyword evidence="4" id="KW-1185">Reference proteome</keyword>
<dbReference type="EMBL" id="BMKX01000002">
    <property type="protein sequence ID" value="GGJ53775.1"/>
    <property type="molecule type" value="Genomic_DNA"/>
</dbReference>
<keyword evidence="2" id="KW-0472">Membrane</keyword>
<sequence length="76" mass="8290">MEMTKVYDRTKPASTPVPPKPGRQCHRRMGWIIPVISAFTPVAPGTAEALTVGIFAIAIWAWTSMQLADTYVALCA</sequence>
<feature type="region of interest" description="Disordered" evidence="1">
    <location>
        <begin position="1"/>
        <end position="23"/>
    </location>
</feature>
<evidence type="ECO:0000313" key="3">
    <source>
        <dbReference type="EMBL" id="GGJ53775.1"/>
    </source>
</evidence>
<comment type="caution">
    <text evidence="3">The sequence shown here is derived from an EMBL/GenBank/DDBJ whole genome shotgun (WGS) entry which is preliminary data.</text>
</comment>
<organism evidence="3 4">
    <name type="scientific">Glutamicibacter ardleyensis</name>
    <dbReference type="NCBI Taxonomy" id="225894"/>
    <lineage>
        <taxon>Bacteria</taxon>
        <taxon>Bacillati</taxon>
        <taxon>Actinomycetota</taxon>
        <taxon>Actinomycetes</taxon>
        <taxon>Micrococcales</taxon>
        <taxon>Micrococcaceae</taxon>
        <taxon>Glutamicibacter</taxon>
    </lineage>
</organism>
<keyword evidence="2" id="KW-0812">Transmembrane</keyword>
<proteinExistence type="predicted"/>
<protein>
    <submittedName>
        <fullName evidence="3">Uncharacterized protein</fullName>
    </submittedName>
</protein>
<dbReference type="Proteomes" id="UP000606115">
    <property type="component" value="Unassembled WGS sequence"/>
</dbReference>